<keyword evidence="2" id="KW-0548">Nucleotidyltransferase</keyword>
<dbReference type="InterPro" id="IPR050065">
    <property type="entry name" value="GlmU-like"/>
</dbReference>
<evidence type="ECO:0000313" key="9">
    <source>
        <dbReference type="EMBL" id="OGH59513.1"/>
    </source>
</evidence>
<dbReference type="InterPro" id="IPR029044">
    <property type="entry name" value="Nucleotide-diphossugar_trans"/>
</dbReference>
<keyword evidence="1" id="KW-0808">Transferase</keyword>
<name>A0A1F6LJQ2_9BACT</name>
<comment type="catalytic activity">
    <reaction evidence="4">
        <text>alpha-D-glucosamine 1-phosphate + acetyl-CoA = N-acetyl-alpha-D-glucosamine 1-phosphate + CoA + H(+)</text>
        <dbReference type="Rhea" id="RHEA:13725"/>
        <dbReference type="ChEBI" id="CHEBI:15378"/>
        <dbReference type="ChEBI" id="CHEBI:57287"/>
        <dbReference type="ChEBI" id="CHEBI:57288"/>
        <dbReference type="ChEBI" id="CHEBI:57776"/>
        <dbReference type="ChEBI" id="CHEBI:58516"/>
        <dbReference type="EC" id="2.3.1.157"/>
    </reaction>
</comment>
<evidence type="ECO:0000256" key="1">
    <source>
        <dbReference type="ARBA" id="ARBA00022679"/>
    </source>
</evidence>
<proteinExistence type="predicted"/>
<evidence type="ECO:0000256" key="3">
    <source>
        <dbReference type="ARBA" id="ARBA00023315"/>
    </source>
</evidence>
<evidence type="ECO:0000256" key="5">
    <source>
        <dbReference type="ARBA" id="ARBA00048493"/>
    </source>
</evidence>
<dbReference type="PANTHER" id="PTHR43584">
    <property type="entry name" value="NUCLEOTIDYL TRANSFERASE"/>
    <property type="match status" value="1"/>
</dbReference>
<gene>
    <name evidence="9" type="ORF">A2725_01685</name>
</gene>
<feature type="region of interest" description="Disordered" evidence="7">
    <location>
        <begin position="242"/>
        <end position="263"/>
    </location>
</feature>
<sequence length="263" mass="29392">MNINGKKIGAVILAAGKGTRLGCTDCPKVMMEIGGRPIVSYAVDTLLEMGFSANDIVLVVGYEKEKVEKYFGDKVTYAYQAEQNGTAHATSVGMKALPLDIEYALVMGGDDSAFYTSKTLLNFINKHIESDNVLSLLTAELENVQTLGRVVRHEDGRIEVIEKEYLTDEQKNIKEISTGTFCFDRAWFEEIFKSMPKLRKLGEYGLPTAVAMARDNHLPHQFVKMNNPNEWFGVNTPEELEEANNRKFQPKADQPMVGNNQSI</sequence>
<keyword evidence="3" id="KW-0012">Acyltransferase</keyword>
<comment type="function">
    <text evidence="6">Catalyzes the last two sequential reactions in the de novo biosynthetic pathway for UDP-N-acetylglucosamine (UDP-GlcNAc). The C-terminal domain catalyzes the transfer of acetyl group from acetyl coenzyme A to glucosamine-1-phosphate (GlcN-1-P) to produce N-acetylglucosamine-1-phosphate (GlcNAc-1-P), which is converted into UDP-GlcNAc by the transfer of uridine 5-monophosphate (from uridine 5-triphosphate), a reaction catalyzed by the N-terminal domain.</text>
</comment>
<dbReference type="Gene3D" id="3.90.550.10">
    <property type="entry name" value="Spore Coat Polysaccharide Biosynthesis Protein SpsA, Chain A"/>
    <property type="match status" value="1"/>
</dbReference>
<dbReference type="AlphaFoldDB" id="A0A1F6LJQ2"/>
<comment type="caution">
    <text evidence="9">The sequence shown here is derived from an EMBL/GenBank/DDBJ whole genome shotgun (WGS) entry which is preliminary data.</text>
</comment>
<evidence type="ECO:0000256" key="4">
    <source>
        <dbReference type="ARBA" id="ARBA00048247"/>
    </source>
</evidence>
<evidence type="ECO:0000256" key="2">
    <source>
        <dbReference type="ARBA" id="ARBA00022695"/>
    </source>
</evidence>
<comment type="catalytic activity">
    <reaction evidence="5">
        <text>N-acetyl-alpha-D-glucosamine 1-phosphate + UTP + H(+) = UDP-N-acetyl-alpha-D-glucosamine + diphosphate</text>
        <dbReference type="Rhea" id="RHEA:13509"/>
        <dbReference type="ChEBI" id="CHEBI:15378"/>
        <dbReference type="ChEBI" id="CHEBI:33019"/>
        <dbReference type="ChEBI" id="CHEBI:46398"/>
        <dbReference type="ChEBI" id="CHEBI:57705"/>
        <dbReference type="ChEBI" id="CHEBI:57776"/>
        <dbReference type="EC" id="2.7.7.23"/>
    </reaction>
</comment>
<dbReference type="GO" id="GO:0019134">
    <property type="term" value="F:glucosamine-1-phosphate N-acetyltransferase activity"/>
    <property type="evidence" value="ECO:0007669"/>
    <property type="project" value="UniProtKB-EC"/>
</dbReference>
<evidence type="ECO:0000259" key="8">
    <source>
        <dbReference type="Pfam" id="PF00483"/>
    </source>
</evidence>
<dbReference type="GO" id="GO:0003977">
    <property type="term" value="F:UDP-N-acetylglucosamine diphosphorylase activity"/>
    <property type="evidence" value="ECO:0007669"/>
    <property type="project" value="UniProtKB-EC"/>
</dbReference>
<dbReference type="Pfam" id="PF00483">
    <property type="entry name" value="NTP_transferase"/>
    <property type="match status" value="1"/>
</dbReference>
<accession>A0A1F6LJQ2</accession>
<evidence type="ECO:0000313" key="10">
    <source>
        <dbReference type="Proteomes" id="UP000177067"/>
    </source>
</evidence>
<dbReference type="PANTHER" id="PTHR43584:SF3">
    <property type="entry name" value="BIFUNCTIONAL PROTEIN GLMU"/>
    <property type="match status" value="1"/>
</dbReference>
<protein>
    <recommendedName>
        <fullName evidence="8">Nucleotidyl transferase domain-containing protein</fullName>
    </recommendedName>
</protein>
<evidence type="ECO:0000256" key="7">
    <source>
        <dbReference type="SAM" id="MobiDB-lite"/>
    </source>
</evidence>
<dbReference type="Proteomes" id="UP000177067">
    <property type="component" value="Unassembled WGS sequence"/>
</dbReference>
<dbReference type="EMBL" id="MFPS01000007">
    <property type="protein sequence ID" value="OGH59513.1"/>
    <property type="molecule type" value="Genomic_DNA"/>
</dbReference>
<organism evidence="9 10">
    <name type="scientific">Candidatus Magasanikbacteria bacterium RIFCSPHIGHO2_01_FULL_33_34</name>
    <dbReference type="NCBI Taxonomy" id="1798671"/>
    <lineage>
        <taxon>Bacteria</taxon>
        <taxon>Candidatus Magasanikiibacteriota</taxon>
    </lineage>
</organism>
<dbReference type="InterPro" id="IPR005835">
    <property type="entry name" value="NTP_transferase_dom"/>
</dbReference>
<evidence type="ECO:0000256" key="6">
    <source>
        <dbReference type="ARBA" id="ARBA00049628"/>
    </source>
</evidence>
<dbReference type="SUPFAM" id="SSF53448">
    <property type="entry name" value="Nucleotide-diphospho-sugar transferases"/>
    <property type="match status" value="1"/>
</dbReference>
<feature type="domain" description="Nucleotidyl transferase" evidence="8">
    <location>
        <begin position="10"/>
        <end position="245"/>
    </location>
</feature>
<reference evidence="9 10" key="1">
    <citation type="journal article" date="2016" name="Nat. Commun.">
        <title>Thousands of microbial genomes shed light on interconnected biogeochemical processes in an aquifer system.</title>
        <authorList>
            <person name="Anantharaman K."/>
            <person name="Brown C.T."/>
            <person name="Hug L.A."/>
            <person name="Sharon I."/>
            <person name="Castelle C.J."/>
            <person name="Probst A.J."/>
            <person name="Thomas B.C."/>
            <person name="Singh A."/>
            <person name="Wilkins M.J."/>
            <person name="Karaoz U."/>
            <person name="Brodie E.L."/>
            <person name="Williams K.H."/>
            <person name="Hubbard S.S."/>
            <person name="Banfield J.F."/>
        </authorList>
    </citation>
    <scope>NUCLEOTIDE SEQUENCE [LARGE SCALE GENOMIC DNA]</scope>
</reference>